<dbReference type="GO" id="GO:0042773">
    <property type="term" value="P:ATP synthesis coupled electron transport"/>
    <property type="evidence" value="ECO:0007669"/>
    <property type="project" value="TreeGrafter"/>
</dbReference>
<keyword evidence="4" id="KW-0813">Transport</keyword>
<dbReference type="GO" id="GO:0004129">
    <property type="term" value="F:cytochrome-c oxidase activity"/>
    <property type="evidence" value="ECO:0007669"/>
    <property type="project" value="UniProtKB-EC"/>
</dbReference>
<dbReference type="CDD" id="cd13919">
    <property type="entry name" value="CuRO_HCO_II_like_5"/>
    <property type="match status" value="1"/>
</dbReference>
<dbReference type="InterPro" id="IPR045187">
    <property type="entry name" value="CcO_II"/>
</dbReference>
<protein>
    <recommendedName>
        <fullName evidence="3">cytochrome-c oxidase</fullName>
        <ecNumber evidence="3">7.1.1.9</ecNumber>
    </recommendedName>
</protein>
<dbReference type="GO" id="GO:0016491">
    <property type="term" value="F:oxidoreductase activity"/>
    <property type="evidence" value="ECO:0007669"/>
    <property type="project" value="InterPro"/>
</dbReference>
<evidence type="ECO:0000256" key="6">
    <source>
        <dbReference type="ARBA" id="ARBA00022692"/>
    </source>
</evidence>
<dbReference type="SUPFAM" id="SSF49503">
    <property type="entry name" value="Cupredoxins"/>
    <property type="match status" value="1"/>
</dbReference>
<keyword evidence="7" id="KW-0479">Metal-binding</keyword>
<evidence type="ECO:0000256" key="1">
    <source>
        <dbReference type="ARBA" id="ARBA00004141"/>
    </source>
</evidence>
<evidence type="ECO:0000256" key="13">
    <source>
        <dbReference type="SAM" id="MobiDB-lite"/>
    </source>
</evidence>
<evidence type="ECO:0000256" key="2">
    <source>
        <dbReference type="ARBA" id="ARBA00007866"/>
    </source>
</evidence>
<dbReference type="InterPro" id="IPR036257">
    <property type="entry name" value="Cyt_c_oxidase_su2_TM_sf"/>
</dbReference>
<evidence type="ECO:0000256" key="7">
    <source>
        <dbReference type="ARBA" id="ARBA00022723"/>
    </source>
</evidence>
<evidence type="ECO:0000256" key="9">
    <source>
        <dbReference type="ARBA" id="ARBA00022982"/>
    </source>
</evidence>
<feature type="region of interest" description="Disordered" evidence="13">
    <location>
        <begin position="258"/>
        <end position="277"/>
    </location>
</feature>
<comment type="similarity">
    <text evidence="2">Belongs to the cytochrome c oxidase subunit 2 family.</text>
</comment>
<comment type="subcellular location">
    <subcellularLocation>
        <location evidence="1">Membrane</location>
        <topology evidence="1">Multi-pass membrane protein</topology>
    </subcellularLocation>
</comment>
<evidence type="ECO:0000313" key="16">
    <source>
        <dbReference type="EMBL" id="CAB4717126.1"/>
    </source>
</evidence>
<feature type="domain" description="Cytochrome oxidase subunit II copper A binding" evidence="15">
    <location>
        <begin position="132"/>
        <end position="250"/>
    </location>
</feature>
<dbReference type="PROSITE" id="PS00078">
    <property type="entry name" value="COX2"/>
    <property type="match status" value="1"/>
</dbReference>
<keyword evidence="10 14" id="KW-1133">Transmembrane helix</keyword>
<dbReference type="EC" id="7.1.1.9" evidence="3"/>
<proteinExistence type="inferred from homology"/>
<evidence type="ECO:0000256" key="5">
    <source>
        <dbReference type="ARBA" id="ARBA00022660"/>
    </source>
</evidence>
<dbReference type="PRINTS" id="PR01166">
    <property type="entry name" value="CYCOXIDASEII"/>
</dbReference>
<dbReference type="PANTHER" id="PTHR22888">
    <property type="entry name" value="CYTOCHROME C OXIDASE, SUBUNIT II"/>
    <property type="match status" value="1"/>
</dbReference>
<dbReference type="InterPro" id="IPR008972">
    <property type="entry name" value="Cupredoxin"/>
</dbReference>
<evidence type="ECO:0000259" key="15">
    <source>
        <dbReference type="PROSITE" id="PS50857"/>
    </source>
</evidence>
<keyword evidence="9" id="KW-0249">Electron transport</keyword>
<gene>
    <name evidence="16" type="ORF">UFOPK2625_01326</name>
</gene>
<accession>A0A6J6R2E0</accession>
<dbReference type="PANTHER" id="PTHR22888:SF9">
    <property type="entry name" value="CYTOCHROME C OXIDASE SUBUNIT 2"/>
    <property type="match status" value="1"/>
</dbReference>
<dbReference type="EMBL" id="CAEZXZ010000246">
    <property type="protein sequence ID" value="CAB4717126.1"/>
    <property type="molecule type" value="Genomic_DNA"/>
</dbReference>
<dbReference type="NCBIfam" id="TIGR02866">
    <property type="entry name" value="CoxB"/>
    <property type="match status" value="1"/>
</dbReference>
<feature type="transmembrane region" description="Helical" evidence="14">
    <location>
        <begin position="102"/>
        <end position="120"/>
    </location>
</feature>
<dbReference type="SUPFAM" id="SSF81464">
    <property type="entry name" value="Cytochrome c oxidase subunit II-like, transmembrane region"/>
    <property type="match status" value="1"/>
</dbReference>
<dbReference type="Pfam" id="PF00116">
    <property type="entry name" value="COX2"/>
    <property type="match status" value="1"/>
</dbReference>
<keyword evidence="12 14" id="KW-0472">Membrane</keyword>
<feature type="transmembrane region" description="Helical" evidence="14">
    <location>
        <begin position="60"/>
        <end position="82"/>
    </location>
</feature>
<keyword evidence="11" id="KW-0186">Copper</keyword>
<reference evidence="16" key="1">
    <citation type="submission" date="2020-05" db="EMBL/GenBank/DDBJ databases">
        <authorList>
            <person name="Chiriac C."/>
            <person name="Salcher M."/>
            <person name="Ghai R."/>
            <person name="Kavagutti S V."/>
        </authorList>
    </citation>
    <scope>NUCLEOTIDE SEQUENCE</scope>
</reference>
<evidence type="ECO:0000256" key="3">
    <source>
        <dbReference type="ARBA" id="ARBA00012949"/>
    </source>
</evidence>
<sequence>MGLTEVAARLRRPRALLIVIGAVAATTILSGCTANQAFFFDMPEPATKEAHTILNLWNGSWIAAWGVGIVTWGLMLWAAVAYRRRHKDEVPEQTTYNMPLELLYTVVPLIMILGLFWFTARDQSELLTMENDQVQTVNVVAYRWNWGFNYLDEDVYTVGTPAQNAVLVLPVNEKVRFELTSPDVIHSFWVPDFLFKMDVIPGKTNAFELTPDKVGTYVGRCAELCGVEHSQMLFSVKVVERAEFDAYVEQLRTQGQSGLLDTGRSTDEGQMPEETTI</sequence>
<feature type="transmembrane region" description="Helical" evidence="14">
    <location>
        <begin position="15"/>
        <end position="40"/>
    </location>
</feature>
<name>A0A6J6R2E0_9ZZZZ</name>
<dbReference type="InterPro" id="IPR002429">
    <property type="entry name" value="CcO_II-like_C"/>
</dbReference>
<keyword evidence="8" id="KW-1278">Translocase</keyword>
<keyword evidence="5" id="KW-0679">Respiratory chain</keyword>
<dbReference type="InterPro" id="IPR001505">
    <property type="entry name" value="Copper_CuA"/>
</dbReference>
<dbReference type="AlphaFoldDB" id="A0A6J6R2E0"/>
<dbReference type="Gene3D" id="1.10.287.90">
    <property type="match status" value="1"/>
</dbReference>
<dbReference type="GO" id="GO:0016020">
    <property type="term" value="C:membrane"/>
    <property type="evidence" value="ECO:0007669"/>
    <property type="project" value="UniProtKB-SubCell"/>
</dbReference>
<evidence type="ECO:0000256" key="12">
    <source>
        <dbReference type="ARBA" id="ARBA00023136"/>
    </source>
</evidence>
<dbReference type="PROSITE" id="PS50857">
    <property type="entry name" value="COX2_CUA"/>
    <property type="match status" value="1"/>
</dbReference>
<evidence type="ECO:0000256" key="4">
    <source>
        <dbReference type="ARBA" id="ARBA00022448"/>
    </source>
</evidence>
<evidence type="ECO:0000256" key="14">
    <source>
        <dbReference type="SAM" id="Phobius"/>
    </source>
</evidence>
<evidence type="ECO:0000256" key="10">
    <source>
        <dbReference type="ARBA" id="ARBA00022989"/>
    </source>
</evidence>
<organism evidence="16">
    <name type="scientific">freshwater metagenome</name>
    <dbReference type="NCBI Taxonomy" id="449393"/>
    <lineage>
        <taxon>unclassified sequences</taxon>
        <taxon>metagenomes</taxon>
        <taxon>ecological metagenomes</taxon>
    </lineage>
</organism>
<evidence type="ECO:0000256" key="8">
    <source>
        <dbReference type="ARBA" id="ARBA00022967"/>
    </source>
</evidence>
<evidence type="ECO:0000256" key="11">
    <source>
        <dbReference type="ARBA" id="ARBA00023008"/>
    </source>
</evidence>
<dbReference type="InterPro" id="IPR014222">
    <property type="entry name" value="Cyt_c_oxidase_su2"/>
</dbReference>
<dbReference type="Gene3D" id="2.60.40.420">
    <property type="entry name" value="Cupredoxins - blue copper proteins"/>
    <property type="match status" value="1"/>
</dbReference>
<keyword evidence="6 14" id="KW-0812">Transmembrane</keyword>
<dbReference type="GO" id="GO:0005507">
    <property type="term" value="F:copper ion binding"/>
    <property type="evidence" value="ECO:0007669"/>
    <property type="project" value="InterPro"/>
</dbReference>